<evidence type="ECO:0000256" key="2">
    <source>
        <dbReference type="ARBA" id="ARBA00004370"/>
    </source>
</evidence>
<dbReference type="SUPFAM" id="SSF55874">
    <property type="entry name" value="ATPase domain of HSP90 chaperone/DNA topoisomerase II/histidine kinase"/>
    <property type="match status" value="1"/>
</dbReference>
<dbReference type="PROSITE" id="PS50109">
    <property type="entry name" value="HIS_KIN"/>
    <property type="match status" value="1"/>
</dbReference>
<dbReference type="Pfam" id="PF00512">
    <property type="entry name" value="HisKA"/>
    <property type="match status" value="1"/>
</dbReference>
<dbReference type="EC" id="2.7.13.3" evidence="3"/>
<dbReference type="CDD" id="cd06225">
    <property type="entry name" value="HAMP"/>
    <property type="match status" value="1"/>
</dbReference>
<dbReference type="InterPro" id="IPR003594">
    <property type="entry name" value="HATPase_dom"/>
</dbReference>
<gene>
    <name evidence="13" type="ORF">GF1_32030</name>
</gene>
<feature type="domain" description="Histidine kinase" evidence="11">
    <location>
        <begin position="265"/>
        <end position="477"/>
    </location>
</feature>
<evidence type="ECO:0000313" key="13">
    <source>
        <dbReference type="EMBL" id="BCO10827.1"/>
    </source>
</evidence>
<keyword evidence="5" id="KW-0808">Transferase</keyword>
<dbReference type="GO" id="GO:0000155">
    <property type="term" value="F:phosphorelay sensor kinase activity"/>
    <property type="evidence" value="ECO:0007669"/>
    <property type="project" value="InterPro"/>
</dbReference>
<dbReference type="PANTHER" id="PTHR43065:SF10">
    <property type="entry name" value="PEROXIDE STRESS-ACTIVATED HISTIDINE KINASE MAK3"/>
    <property type="match status" value="1"/>
</dbReference>
<keyword evidence="8" id="KW-0067">ATP-binding</keyword>
<keyword evidence="4" id="KW-0597">Phosphoprotein</keyword>
<dbReference type="PANTHER" id="PTHR43065">
    <property type="entry name" value="SENSOR HISTIDINE KINASE"/>
    <property type="match status" value="1"/>
</dbReference>
<keyword evidence="10" id="KW-0472">Membrane</keyword>
<evidence type="ECO:0000259" key="12">
    <source>
        <dbReference type="PROSITE" id="PS50885"/>
    </source>
</evidence>
<keyword evidence="6" id="KW-0547">Nucleotide-binding</keyword>
<evidence type="ECO:0000256" key="7">
    <source>
        <dbReference type="ARBA" id="ARBA00022777"/>
    </source>
</evidence>
<dbReference type="SMART" id="SM00388">
    <property type="entry name" value="HisKA"/>
    <property type="match status" value="1"/>
</dbReference>
<accession>A0A915XL30</accession>
<keyword evidence="10" id="KW-1133">Transmembrane helix</keyword>
<dbReference type="RefSeq" id="WP_267927541.1">
    <property type="nucleotide sequence ID" value="NZ_AP024233.1"/>
</dbReference>
<protein>
    <recommendedName>
        <fullName evidence="3">histidine kinase</fullName>
        <ecNumber evidence="3">2.7.13.3</ecNumber>
    </recommendedName>
</protein>
<dbReference type="SMART" id="SM00304">
    <property type="entry name" value="HAMP"/>
    <property type="match status" value="1"/>
</dbReference>
<reference evidence="13" key="1">
    <citation type="submission" date="2020-12" db="EMBL/GenBank/DDBJ databases">
        <title>Desulfobium dissulfuricans gen. nov., sp. nov., a novel mesophilic, sulfate-reducing bacterium isolated from a deep-sea hydrothermal vent.</title>
        <authorList>
            <person name="Hashimoto Y."/>
            <person name="Tame A."/>
            <person name="Sawayama S."/>
            <person name="Miyazaki J."/>
            <person name="Takai K."/>
            <person name="Nakagawa S."/>
        </authorList>
    </citation>
    <scope>NUCLEOTIDE SEQUENCE</scope>
    <source>
        <strain evidence="13">GF1</strain>
    </source>
</reference>
<comment type="catalytic activity">
    <reaction evidence="1">
        <text>ATP + protein L-histidine = ADP + protein N-phospho-L-histidine.</text>
        <dbReference type="EC" id="2.7.13.3"/>
    </reaction>
</comment>
<dbReference type="InterPro" id="IPR005467">
    <property type="entry name" value="His_kinase_dom"/>
</dbReference>
<dbReference type="Gene3D" id="3.30.565.10">
    <property type="entry name" value="Histidine kinase-like ATPase, C-terminal domain"/>
    <property type="match status" value="1"/>
</dbReference>
<evidence type="ECO:0000256" key="1">
    <source>
        <dbReference type="ARBA" id="ARBA00000085"/>
    </source>
</evidence>
<dbReference type="EMBL" id="AP024233">
    <property type="protein sequence ID" value="BCO10827.1"/>
    <property type="molecule type" value="Genomic_DNA"/>
</dbReference>
<dbReference type="CDD" id="cd00082">
    <property type="entry name" value="HisKA"/>
    <property type="match status" value="1"/>
</dbReference>
<dbReference type="SUPFAM" id="SSF158472">
    <property type="entry name" value="HAMP domain-like"/>
    <property type="match status" value="1"/>
</dbReference>
<evidence type="ECO:0000256" key="3">
    <source>
        <dbReference type="ARBA" id="ARBA00012438"/>
    </source>
</evidence>
<feature type="domain" description="HAMP" evidence="12">
    <location>
        <begin position="195"/>
        <end position="248"/>
    </location>
</feature>
<evidence type="ECO:0000256" key="8">
    <source>
        <dbReference type="ARBA" id="ARBA00022840"/>
    </source>
</evidence>
<evidence type="ECO:0000313" key="14">
    <source>
        <dbReference type="Proteomes" id="UP001063350"/>
    </source>
</evidence>
<dbReference type="InterPro" id="IPR004358">
    <property type="entry name" value="Sig_transdc_His_kin-like_C"/>
</dbReference>
<dbReference type="AlphaFoldDB" id="A0A915XL30"/>
<comment type="subcellular location">
    <subcellularLocation>
        <location evidence="2">Membrane</location>
    </subcellularLocation>
</comment>
<dbReference type="InterPro" id="IPR003660">
    <property type="entry name" value="HAMP_dom"/>
</dbReference>
<dbReference type="InterPro" id="IPR036890">
    <property type="entry name" value="HATPase_C_sf"/>
</dbReference>
<evidence type="ECO:0000256" key="5">
    <source>
        <dbReference type="ARBA" id="ARBA00022679"/>
    </source>
</evidence>
<dbReference type="KEGG" id="ddu:GF1_32030"/>
<evidence type="ECO:0000259" key="11">
    <source>
        <dbReference type="PROSITE" id="PS50109"/>
    </source>
</evidence>
<dbReference type="SUPFAM" id="SSF47384">
    <property type="entry name" value="Homodimeric domain of signal transducing histidine kinase"/>
    <property type="match status" value="1"/>
</dbReference>
<evidence type="ECO:0000256" key="10">
    <source>
        <dbReference type="SAM" id="Phobius"/>
    </source>
</evidence>
<keyword evidence="9" id="KW-0902">Two-component regulatory system</keyword>
<dbReference type="PROSITE" id="PS50885">
    <property type="entry name" value="HAMP"/>
    <property type="match status" value="1"/>
</dbReference>
<proteinExistence type="predicted"/>
<organism evidence="13 14">
    <name type="scientific">Desulfolithobacter dissulfuricans</name>
    <dbReference type="NCBI Taxonomy" id="2795293"/>
    <lineage>
        <taxon>Bacteria</taxon>
        <taxon>Pseudomonadati</taxon>
        <taxon>Thermodesulfobacteriota</taxon>
        <taxon>Desulfobulbia</taxon>
        <taxon>Desulfobulbales</taxon>
        <taxon>Desulfobulbaceae</taxon>
        <taxon>Desulfolithobacter</taxon>
    </lineage>
</organism>
<dbReference type="Gene3D" id="1.10.287.130">
    <property type="match status" value="1"/>
</dbReference>
<keyword evidence="10" id="KW-0812">Transmembrane</keyword>
<dbReference type="Gene3D" id="6.10.340.10">
    <property type="match status" value="1"/>
</dbReference>
<sequence>MKLRCLISKCTIRQRLILLNYLAFTFILMLISLYSFQIVSLENKLITMEQFDDLLRDILELRRYEKDILLGVGSDNVENAGLYLDKIEENIAVLGPKITKLIGMERYRQFRQHYLDYEKIFKHWPKEEDKSMVLAKSESEVLRMHGKALADTASELVGIKRENLSRGLRELLFWYTFVPAALVLGSVLTMYFQTRNVLNRLSSVQKATAELQKGNFTPIKEVQDERDEISELIEGFNRMAVALEEKQEELLQSKKLASIGTFSSGIAHELNNPLNNISLSTDTLLEEYDALDREEQMEILEDIMAQTERASKIVKNLLDFSRVQPPEMQPLHLDYVLHKTVDLIDNELRIHNITLTKDIEDMLPRIKGDINKLQQVFLNLLINAEQAMDENGSITLRARRADNDMIRVDVTDTGPGIPPEAIDQIFDPFFTTKEAGKGTGLGLAIVYGIVKRHGGYIEVSSKQGKGTTFSVYLPCYREEQDNKA</sequence>
<evidence type="ECO:0000256" key="9">
    <source>
        <dbReference type="ARBA" id="ARBA00023012"/>
    </source>
</evidence>
<keyword evidence="14" id="KW-1185">Reference proteome</keyword>
<dbReference type="FunFam" id="3.30.565.10:FF:000006">
    <property type="entry name" value="Sensor histidine kinase WalK"/>
    <property type="match status" value="1"/>
</dbReference>
<dbReference type="SMART" id="SM00387">
    <property type="entry name" value="HATPase_c"/>
    <property type="match status" value="1"/>
</dbReference>
<dbReference type="Pfam" id="PF02518">
    <property type="entry name" value="HATPase_c"/>
    <property type="match status" value="1"/>
</dbReference>
<dbReference type="GO" id="GO:0016020">
    <property type="term" value="C:membrane"/>
    <property type="evidence" value="ECO:0007669"/>
    <property type="project" value="UniProtKB-SubCell"/>
</dbReference>
<dbReference type="Proteomes" id="UP001063350">
    <property type="component" value="Chromosome"/>
</dbReference>
<feature type="transmembrane region" description="Helical" evidence="10">
    <location>
        <begin position="21"/>
        <end position="39"/>
    </location>
</feature>
<name>A0A915XL30_9BACT</name>
<keyword evidence="7 13" id="KW-0418">Kinase</keyword>
<dbReference type="InterPro" id="IPR003661">
    <property type="entry name" value="HisK_dim/P_dom"/>
</dbReference>
<evidence type="ECO:0000256" key="6">
    <source>
        <dbReference type="ARBA" id="ARBA00022741"/>
    </source>
</evidence>
<dbReference type="GO" id="GO:0005524">
    <property type="term" value="F:ATP binding"/>
    <property type="evidence" value="ECO:0007669"/>
    <property type="project" value="UniProtKB-KW"/>
</dbReference>
<dbReference type="InterPro" id="IPR036097">
    <property type="entry name" value="HisK_dim/P_sf"/>
</dbReference>
<evidence type="ECO:0000256" key="4">
    <source>
        <dbReference type="ARBA" id="ARBA00022553"/>
    </source>
</evidence>
<dbReference type="PRINTS" id="PR00344">
    <property type="entry name" value="BCTRLSENSOR"/>
</dbReference>
<dbReference type="Pfam" id="PF00672">
    <property type="entry name" value="HAMP"/>
    <property type="match status" value="1"/>
</dbReference>